<dbReference type="SUPFAM" id="SSF102198">
    <property type="entry name" value="Putative cyclase"/>
    <property type="match status" value="1"/>
</dbReference>
<accession>A0A7C1JVR9</accession>
<dbReference type="PANTHER" id="PTHR31118">
    <property type="entry name" value="CYCLASE-LIKE PROTEIN 2"/>
    <property type="match status" value="1"/>
</dbReference>
<dbReference type="Pfam" id="PF04199">
    <property type="entry name" value="Cyclase"/>
    <property type="match status" value="1"/>
</dbReference>
<organism evidence="1">
    <name type="scientific">Thermomicrobium roseum</name>
    <dbReference type="NCBI Taxonomy" id="500"/>
    <lineage>
        <taxon>Bacteria</taxon>
        <taxon>Pseudomonadati</taxon>
        <taxon>Thermomicrobiota</taxon>
        <taxon>Thermomicrobia</taxon>
        <taxon>Thermomicrobiales</taxon>
        <taxon>Thermomicrobiaceae</taxon>
        <taxon>Thermomicrobium</taxon>
    </lineage>
</organism>
<dbReference type="GO" id="GO:0019441">
    <property type="term" value="P:L-tryptophan catabolic process to kynurenine"/>
    <property type="evidence" value="ECO:0007669"/>
    <property type="project" value="InterPro"/>
</dbReference>
<proteinExistence type="predicted"/>
<dbReference type="EMBL" id="DSJL01000001">
    <property type="protein sequence ID" value="HEF64080.1"/>
    <property type="molecule type" value="Genomic_DNA"/>
</dbReference>
<dbReference type="GO" id="GO:0004061">
    <property type="term" value="F:arylformamidase activity"/>
    <property type="evidence" value="ECO:0007669"/>
    <property type="project" value="InterPro"/>
</dbReference>
<comment type="caution">
    <text evidence="1">The sequence shown here is derived from an EMBL/GenBank/DDBJ whole genome shotgun (WGS) entry which is preliminary data.</text>
</comment>
<dbReference type="AlphaFoldDB" id="A0A7C1JVR9"/>
<dbReference type="PANTHER" id="PTHR31118:SF12">
    <property type="entry name" value="CYCLASE-LIKE PROTEIN 2"/>
    <property type="match status" value="1"/>
</dbReference>
<dbReference type="InterPro" id="IPR007325">
    <property type="entry name" value="KFase/CYL"/>
</dbReference>
<dbReference type="Gene3D" id="3.50.30.50">
    <property type="entry name" value="Putative cyclase"/>
    <property type="match status" value="1"/>
</dbReference>
<reference evidence="1" key="1">
    <citation type="journal article" date="2020" name="mSystems">
        <title>Genome- and Community-Level Interaction Insights into Carbon Utilization and Element Cycling Functions of Hydrothermarchaeota in Hydrothermal Sediment.</title>
        <authorList>
            <person name="Zhou Z."/>
            <person name="Liu Y."/>
            <person name="Xu W."/>
            <person name="Pan J."/>
            <person name="Luo Z.H."/>
            <person name="Li M."/>
        </authorList>
    </citation>
    <scope>NUCLEOTIDE SEQUENCE [LARGE SCALE GENOMIC DNA]</scope>
    <source>
        <strain evidence="1">SpSt-222</strain>
    </source>
</reference>
<name>A0A7C1JVR9_THERO</name>
<dbReference type="InterPro" id="IPR037175">
    <property type="entry name" value="KFase_sf"/>
</dbReference>
<protein>
    <submittedName>
        <fullName evidence="1">Cyclase family protein</fullName>
    </submittedName>
</protein>
<gene>
    <name evidence="1" type="ORF">ENP47_00480</name>
</gene>
<evidence type="ECO:0000313" key="1">
    <source>
        <dbReference type="EMBL" id="HEF64080.1"/>
    </source>
</evidence>
<sequence>MPYRGLVAGQPVLVFDLEQPRTPEMPIYPAHRPGYVPALHRRHTDPPPSPTAGSRTSASGLLIMMEHTGTHIDALCHQALHGQLHGGVDAVTAAGPRGFHQHGVETLPPLVVPGVLLDVAAIRGVDVLAPGELVTAADLEACCVHDGLTLEPGMAILVRTGNGRFWRDPERYLDAPGIAPDASRWLAAYRPSVVGCDTMTWDLPGLVDPELGCDLPGHVIFLVQSGIPIIENLALEELAAHGARRFTLVCTPLQLVGATGSPVRPLALVPA</sequence>